<keyword evidence="5" id="KW-1185">Reference proteome</keyword>
<evidence type="ECO:0000256" key="3">
    <source>
        <dbReference type="SAM" id="SignalP"/>
    </source>
</evidence>
<dbReference type="EMBL" id="JAAVLN010000003">
    <property type="protein sequence ID" value="NKC04936.1"/>
    <property type="molecule type" value="Genomic_DNA"/>
</dbReference>
<accession>A0ABX1DQ30</accession>
<dbReference type="Pfam" id="PF01547">
    <property type="entry name" value="SBP_bac_1"/>
    <property type="match status" value="1"/>
</dbReference>
<keyword evidence="1 3" id="KW-0732">Signal</keyword>
<keyword evidence="2" id="KW-0574">Periplasm</keyword>
<evidence type="ECO:0000313" key="5">
    <source>
        <dbReference type="Proteomes" id="UP000704467"/>
    </source>
</evidence>
<evidence type="ECO:0000313" key="4">
    <source>
        <dbReference type="EMBL" id="NKC04936.1"/>
    </source>
</evidence>
<reference evidence="4 5" key="1">
    <citation type="submission" date="2020-03" db="EMBL/GenBank/DDBJ databases">
        <title>Whole genome sequencing of clinical and environmental type strains of Ochrobactrum.</title>
        <authorList>
            <person name="Dharne M."/>
        </authorList>
    </citation>
    <scope>NUCLEOTIDE SEQUENCE [LARGE SCALE GENOMIC DNA]</scope>
    <source>
        <strain evidence="4 5">CIP 109452</strain>
    </source>
</reference>
<protein>
    <submittedName>
        <fullName evidence="4">Extracellular solute-binding protein</fullName>
    </submittedName>
</protein>
<evidence type="ECO:0000256" key="2">
    <source>
        <dbReference type="ARBA" id="ARBA00022764"/>
    </source>
</evidence>
<name>A0ABX1DQ30_9HYPH</name>
<dbReference type="Proteomes" id="UP000704467">
    <property type="component" value="Unassembled WGS sequence"/>
</dbReference>
<sequence>MRRSSNHFTHAIKASLVALAAFALTGAASAEVAGDWNGIVAKAKEEGRVNYYSVMPPAQNDALITAFQKTYPEIKVVVVRGAGELAGRIAAEQQAGSDGADVFAFADTGWFATNKENLLDLKGPNVEAFPKAGWTVDGKSVNLSFSPLGFLVWNTARVKDGLKEWNDLLAPELKGHVGTREGMTSTLAGFLEFVHDRLGQDYFEAFGKQQPRFYPSTVPLTQAVASGEVWAANTGNVATIIQLVAQGAPIDFSVPKPSFANPQAGAVLGSSSVQTRHSCSWISPPHPKARRH</sequence>
<evidence type="ECO:0000256" key="1">
    <source>
        <dbReference type="ARBA" id="ARBA00022729"/>
    </source>
</evidence>
<gene>
    <name evidence="4" type="ORF">HED55_22500</name>
</gene>
<organism evidence="4 5">
    <name type="scientific">Brucella haematophila</name>
    <dbReference type="NCBI Taxonomy" id="419474"/>
    <lineage>
        <taxon>Bacteria</taxon>
        <taxon>Pseudomonadati</taxon>
        <taxon>Pseudomonadota</taxon>
        <taxon>Alphaproteobacteria</taxon>
        <taxon>Hyphomicrobiales</taxon>
        <taxon>Brucellaceae</taxon>
        <taxon>Brucella/Ochrobactrum group</taxon>
        <taxon>Brucella</taxon>
    </lineage>
</organism>
<feature type="signal peptide" evidence="3">
    <location>
        <begin position="1"/>
        <end position="30"/>
    </location>
</feature>
<dbReference type="PANTHER" id="PTHR30006">
    <property type="entry name" value="THIAMINE-BINDING PERIPLASMIC PROTEIN-RELATED"/>
    <property type="match status" value="1"/>
</dbReference>
<feature type="chain" id="PRO_5046757298" evidence="3">
    <location>
        <begin position="31"/>
        <end position="292"/>
    </location>
</feature>
<comment type="caution">
    <text evidence="4">The sequence shown here is derived from an EMBL/GenBank/DDBJ whole genome shotgun (WGS) entry which is preliminary data.</text>
</comment>
<dbReference type="InterPro" id="IPR006059">
    <property type="entry name" value="SBP"/>
</dbReference>
<proteinExistence type="predicted"/>
<dbReference type="SUPFAM" id="SSF53850">
    <property type="entry name" value="Periplasmic binding protein-like II"/>
    <property type="match status" value="1"/>
</dbReference>
<dbReference type="Gene3D" id="3.40.190.10">
    <property type="entry name" value="Periplasmic binding protein-like II"/>
    <property type="match status" value="2"/>
</dbReference>